<comment type="caution">
    <text evidence="2">The sequence shown here is derived from an EMBL/GenBank/DDBJ whole genome shotgun (WGS) entry which is preliminary data.</text>
</comment>
<organism evidence="2 3">
    <name type="scientific">Phytophthora megakarya</name>
    <dbReference type="NCBI Taxonomy" id="4795"/>
    <lineage>
        <taxon>Eukaryota</taxon>
        <taxon>Sar</taxon>
        <taxon>Stramenopiles</taxon>
        <taxon>Oomycota</taxon>
        <taxon>Peronosporomycetes</taxon>
        <taxon>Peronosporales</taxon>
        <taxon>Peronosporaceae</taxon>
        <taxon>Phytophthora</taxon>
    </lineage>
</organism>
<accession>A0A225VF71</accession>
<gene>
    <name evidence="2" type="ORF">PHMEG_00025180</name>
</gene>
<evidence type="ECO:0008006" key="4">
    <source>
        <dbReference type="Google" id="ProtNLM"/>
    </source>
</evidence>
<evidence type="ECO:0000256" key="1">
    <source>
        <dbReference type="SAM" id="MobiDB-lite"/>
    </source>
</evidence>
<dbReference type="AlphaFoldDB" id="A0A225VF71"/>
<evidence type="ECO:0000313" key="3">
    <source>
        <dbReference type="Proteomes" id="UP000198211"/>
    </source>
</evidence>
<sequence>MAAESEQKRLVAATNAQATYIDNLTKLMRQQAKGKHENIVHFGETSDDSVFQALLKDADESYATTNKLLQECNMDELPIGITNSTHRRKTNVTAMELAFLDEVAAFLDLDNLPTVPVGTPCTSTEDGENQLVLAVKPLKFQSCDSSSDEVEPESIKNSSSDNETASSTATKKIATCTQLGPDNRRKRYRERVKNEREELKEIERQLTMQIQELVNSRERQRAIARPELALSKSFWRGMAAQQQELRMQSETEQMRLVAFIQSQAAYINNLNYVLRAQPGSHITGLVKSSVQPLDNLKWLRLKSSDTALYELYLKEVSESYAQVDRVFEECGMDSMIAGSVSSLRRINSDGSVEYTQYVYKLLQPFCFEDTCNNMWESSKLFHRGIDREVYQDISDSGNTIAFKFRLKRSLEAGSSVSILKRVLARRFYDNGRVVITWKIFSEGEGVFSGMDVDETAWVSIRPCSDEATSGALMEICSRQVPSSFITDNPNDTAVKEFKKMMERAVKEDERESIRILKKLLLEDTLVGIEIEHTT</sequence>
<dbReference type="EMBL" id="NBNE01005700">
    <property type="protein sequence ID" value="OWZ03140.1"/>
    <property type="molecule type" value="Genomic_DNA"/>
</dbReference>
<evidence type="ECO:0000313" key="2">
    <source>
        <dbReference type="EMBL" id="OWZ03140.1"/>
    </source>
</evidence>
<dbReference type="Proteomes" id="UP000198211">
    <property type="component" value="Unassembled WGS sequence"/>
</dbReference>
<name>A0A225VF71_9STRA</name>
<proteinExistence type="predicted"/>
<protein>
    <recommendedName>
        <fullName evidence="4">M96 mating-specific protein</fullName>
    </recommendedName>
</protein>
<reference evidence="3" key="1">
    <citation type="submission" date="2017-03" db="EMBL/GenBank/DDBJ databases">
        <title>Phytopthora megakarya and P. palmivora, two closely related causual agents of cacao black pod achieved similar genome size and gene model numbers by different mechanisms.</title>
        <authorList>
            <person name="Ali S."/>
            <person name="Shao J."/>
            <person name="Larry D.J."/>
            <person name="Kronmiller B."/>
            <person name="Shen D."/>
            <person name="Strem M.D."/>
            <person name="Melnick R.L."/>
            <person name="Guiltinan M.J."/>
            <person name="Tyler B.M."/>
            <person name="Meinhardt L.W."/>
            <person name="Bailey B.A."/>
        </authorList>
    </citation>
    <scope>NUCLEOTIDE SEQUENCE [LARGE SCALE GENOMIC DNA]</scope>
    <source>
        <strain evidence="3">zdho120</strain>
    </source>
</reference>
<dbReference type="OrthoDB" id="127684at2759"/>
<feature type="region of interest" description="Disordered" evidence="1">
    <location>
        <begin position="143"/>
        <end position="188"/>
    </location>
</feature>
<keyword evidence="3" id="KW-1185">Reference proteome</keyword>
<feature type="compositionally biased region" description="Low complexity" evidence="1">
    <location>
        <begin position="164"/>
        <end position="177"/>
    </location>
</feature>